<dbReference type="EMBL" id="JAHRHJ020000009">
    <property type="protein sequence ID" value="KAH9303151.1"/>
    <property type="molecule type" value="Genomic_DNA"/>
</dbReference>
<evidence type="ECO:0000313" key="1">
    <source>
        <dbReference type="EMBL" id="KAH9303151.1"/>
    </source>
</evidence>
<feature type="non-terminal residue" evidence="1">
    <location>
        <position position="63"/>
    </location>
</feature>
<dbReference type="GO" id="GO:0006428">
    <property type="term" value="P:isoleucyl-tRNA aminoacylation"/>
    <property type="evidence" value="ECO:0007669"/>
    <property type="project" value="TreeGrafter"/>
</dbReference>
<reference evidence="1 2" key="1">
    <citation type="journal article" date="2021" name="Nat. Plants">
        <title>The Taxus genome provides insights into paclitaxel biosynthesis.</title>
        <authorList>
            <person name="Xiong X."/>
            <person name="Gou J."/>
            <person name="Liao Q."/>
            <person name="Li Y."/>
            <person name="Zhou Q."/>
            <person name="Bi G."/>
            <person name="Li C."/>
            <person name="Du R."/>
            <person name="Wang X."/>
            <person name="Sun T."/>
            <person name="Guo L."/>
            <person name="Liang H."/>
            <person name="Lu P."/>
            <person name="Wu Y."/>
            <person name="Zhang Z."/>
            <person name="Ro D.K."/>
            <person name="Shang Y."/>
            <person name="Huang S."/>
            <person name="Yan J."/>
        </authorList>
    </citation>
    <scope>NUCLEOTIDE SEQUENCE [LARGE SCALE GENOMIC DNA]</scope>
    <source>
        <strain evidence="1">Ta-2019</strain>
    </source>
</reference>
<name>A0AA38CNR0_TAXCH</name>
<feature type="non-terminal residue" evidence="1">
    <location>
        <position position="1"/>
    </location>
</feature>
<dbReference type="GO" id="GO:0004822">
    <property type="term" value="F:isoleucine-tRNA ligase activity"/>
    <property type="evidence" value="ECO:0007669"/>
    <property type="project" value="InterPro"/>
</dbReference>
<protein>
    <recommendedName>
        <fullName evidence="3">Isoleucyl tRNA synthetase</fullName>
    </recommendedName>
</protein>
<organism evidence="1 2">
    <name type="scientific">Taxus chinensis</name>
    <name type="common">Chinese yew</name>
    <name type="synonym">Taxus wallichiana var. chinensis</name>
    <dbReference type="NCBI Taxonomy" id="29808"/>
    <lineage>
        <taxon>Eukaryota</taxon>
        <taxon>Viridiplantae</taxon>
        <taxon>Streptophyta</taxon>
        <taxon>Embryophyta</taxon>
        <taxon>Tracheophyta</taxon>
        <taxon>Spermatophyta</taxon>
        <taxon>Pinopsida</taxon>
        <taxon>Pinidae</taxon>
        <taxon>Conifers II</taxon>
        <taxon>Cupressales</taxon>
        <taxon>Taxaceae</taxon>
        <taxon>Taxus</taxon>
    </lineage>
</organism>
<dbReference type="Pfam" id="PF19302">
    <property type="entry name" value="DUF5915"/>
    <property type="match status" value="1"/>
</dbReference>
<gene>
    <name evidence="1" type="ORF">KI387_014734</name>
</gene>
<evidence type="ECO:0008006" key="3">
    <source>
        <dbReference type="Google" id="ProtNLM"/>
    </source>
</evidence>
<dbReference type="AlphaFoldDB" id="A0AA38CNR0"/>
<comment type="caution">
    <text evidence="1">The sequence shown here is derived from an EMBL/GenBank/DDBJ whole genome shotgun (WGS) entry which is preliminary data.</text>
</comment>
<dbReference type="PANTHER" id="PTHR42780">
    <property type="entry name" value="SOLEUCYL-TRNA SYNTHETASE"/>
    <property type="match status" value="1"/>
</dbReference>
<dbReference type="Proteomes" id="UP000824469">
    <property type="component" value="Unassembled WGS sequence"/>
</dbReference>
<accession>A0AA38CNR0</accession>
<keyword evidence="2" id="KW-1185">Reference proteome</keyword>
<dbReference type="PANTHER" id="PTHR42780:SF1">
    <property type="entry name" value="ISOLEUCINE--TRNA LIGASE, CYTOPLASMIC"/>
    <property type="match status" value="1"/>
</dbReference>
<sequence length="63" mass="7171">DVLVVLDLRPDETLFEAGVAREIVNRVQKLRKKAGLEPTDSVEIYFEPSEEDKAVLMRVVESQ</sequence>
<dbReference type="InterPro" id="IPR023586">
    <property type="entry name" value="Ile-tRNA-ligase_type2"/>
</dbReference>
<evidence type="ECO:0000313" key="2">
    <source>
        <dbReference type="Proteomes" id="UP000824469"/>
    </source>
</evidence>
<proteinExistence type="predicted"/>